<dbReference type="RefSeq" id="WP_092282621.1">
    <property type="nucleotide sequence ID" value="NZ_FOXR01000028.1"/>
</dbReference>
<dbReference type="Pfam" id="PF02811">
    <property type="entry name" value="PHP"/>
    <property type="match status" value="1"/>
</dbReference>
<dbReference type="PANTHER" id="PTHR42924">
    <property type="entry name" value="EXONUCLEASE"/>
    <property type="match status" value="1"/>
</dbReference>
<name>A0A1I5XKV7_9FIRM</name>
<dbReference type="AlphaFoldDB" id="A0A1I5XKV7"/>
<dbReference type="GO" id="GO:0035312">
    <property type="term" value="F:5'-3' DNA exonuclease activity"/>
    <property type="evidence" value="ECO:0007669"/>
    <property type="project" value="TreeGrafter"/>
</dbReference>
<protein>
    <submittedName>
        <fullName evidence="2">PHP domain-containing protein</fullName>
    </submittedName>
</protein>
<organism evidence="2 3">
    <name type="scientific">Caldicoprobacter faecalis</name>
    <dbReference type="NCBI Taxonomy" id="937334"/>
    <lineage>
        <taxon>Bacteria</taxon>
        <taxon>Bacillati</taxon>
        <taxon>Bacillota</taxon>
        <taxon>Clostridia</taxon>
        <taxon>Caldicoprobacterales</taxon>
        <taxon>Caldicoprobacteraceae</taxon>
        <taxon>Caldicoprobacter</taxon>
    </lineage>
</organism>
<dbReference type="InterPro" id="IPR003141">
    <property type="entry name" value="Pol/His_phosphatase_N"/>
</dbReference>
<dbReference type="PANTHER" id="PTHR42924:SF3">
    <property type="entry name" value="POLYMERASE_HISTIDINOL PHOSPHATASE N-TERMINAL DOMAIN-CONTAINING PROTEIN"/>
    <property type="match status" value="1"/>
</dbReference>
<feature type="domain" description="Polymerase/histidinol phosphatase N-terminal" evidence="1">
    <location>
        <begin position="45"/>
        <end position="110"/>
    </location>
</feature>
<dbReference type="SMART" id="SM00481">
    <property type="entry name" value="POLIIIAc"/>
    <property type="match status" value="1"/>
</dbReference>
<sequence length="434" mass="49090">MDAEAMLYVEQLNDDDVSVRLQSLRALMQKVQEGKIERPRQGDDVNNHIHTTYSFSPYSPTKAVWMAYRAGLKTAGIMDHDSVSGAREFIEAGKIAGIATTIGVECRADFSNTPLKDRRINNPDQKSIAYVAIHGIPHTQIDAVKGFFAPYVKERNKRNALMVDRINQIFEPFGIHLSFERDVVPLSKSHEGGSITERHLLYALSLKLVAKFGKGQALVDFLVNDLGLELNPRVAGYLQDTDNPFYEYDLLGALKSDLVPRFYIDATLECPDVRKVVELTRRIGAILAYAYLGDVTDSVTGDKRSQKFEDDYLELLFEVISQLGFNAVTYMPSRNTMQQLKRVKALCEKYGFFQISGEDINSPRQSFVCVNLRNDEFRNLVDATWALIGHEKMATRDINKGMFSPDIVHRYPDLNERIDIYKRIGQGLDSGDDL</sequence>
<dbReference type="InterPro" id="IPR016195">
    <property type="entry name" value="Pol/histidinol_Pase-like"/>
</dbReference>
<dbReference type="Gene3D" id="3.20.20.140">
    <property type="entry name" value="Metal-dependent hydrolases"/>
    <property type="match status" value="1"/>
</dbReference>
<dbReference type="STRING" id="937334.SAMN05444406_1281"/>
<evidence type="ECO:0000313" key="3">
    <source>
        <dbReference type="Proteomes" id="UP000198577"/>
    </source>
</evidence>
<evidence type="ECO:0000259" key="1">
    <source>
        <dbReference type="SMART" id="SM00481"/>
    </source>
</evidence>
<dbReference type="GO" id="GO:0004534">
    <property type="term" value="F:5'-3' RNA exonuclease activity"/>
    <property type="evidence" value="ECO:0007669"/>
    <property type="project" value="TreeGrafter"/>
</dbReference>
<dbReference type="InterPro" id="IPR004013">
    <property type="entry name" value="PHP_dom"/>
</dbReference>
<evidence type="ECO:0000313" key="2">
    <source>
        <dbReference type="EMBL" id="SFQ32578.1"/>
    </source>
</evidence>
<dbReference type="SUPFAM" id="SSF89550">
    <property type="entry name" value="PHP domain-like"/>
    <property type="match status" value="1"/>
</dbReference>
<dbReference type="Proteomes" id="UP000198577">
    <property type="component" value="Unassembled WGS sequence"/>
</dbReference>
<accession>A0A1I5XKV7</accession>
<reference evidence="2 3" key="1">
    <citation type="submission" date="2016-10" db="EMBL/GenBank/DDBJ databases">
        <authorList>
            <person name="de Groot N.N."/>
        </authorList>
    </citation>
    <scope>NUCLEOTIDE SEQUENCE [LARGE SCALE GENOMIC DNA]</scope>
    <source>
        <strain evidence="2 3">DSM 20678</strain>
    </source>
</reference>
<keyword evidence="3" id="KW-1185">Reference proteome</keyword>
<proteinExistence type="predicted"/>
<dbReference type="OrthoDB" id="9804333at2"/>
<dbReference type="EMBL" id="FOXR01000028">
    <property type="protein sequence ID" value="SFQ32578.1"/>
    <property type="molecule type" value="Genomic_DNA"/>
</dbReference>
<gene>
    <name evidence="2" type="ORF">SAMN05444406_1281</name>
</gene>
<dbReference type="InterPro" id="IPR052018">
    <property type="entry name" value="PHP_domain"/>
</dbReference>